<sequence length="639" mass="70682">MSHAVTGLVFEFGDFRLDCGRFELVRGGAPLRVERKPLELLILLVSRQGQLVTRAEIAQHLWSSEVFVDTEHGINTAIRKLRHLLRDDPVDPQFIQTVTGMGYRFVAATVAIGESATESSAASSVDSSTSEPVIAPEAPPPPPQELPKKPLAVQIAIVARFVALTVLFIVMGIGPRQIAGLLHRDANPPITSLAVIPLDNLSGDPNQEYFADGMTDELTTMLAKESTLRIVSRTSAMQYKAAHRPLPEIARALNVDAILEGSVSRSNGQVHMTLQLIRADTDAHLWAESYDRSANDVAALPNEAAEAIAHRLHSAVAAQGTVHTLSPEAHDAYLRGRYFLQKREPDKSAAYFQQVASIDPSWSQAYSGLASAVQIEGVFGSIGPQDAMTRSDAAARRAIELDPDNGEGYSALGLTQAIFEWNWSDAEGNLKRGIALSPNSSDAELNFAVYLDAVNRPEEAVKHMRRALEIEPVSFILNRHLGSTLFFARHYDEALVHLQQALEMEPDKRSFVAGWASRIYEMKGMRDEAVESDAYEAEMETSAAKASSLLAIYRRDGWNAYWEARMKILLARQNEHCVPYDIGVNYIRLGEPDLAFARISAAIDQKCWESNWMMVDPTLDSIRSDSRYKDLLKRMNLPH</sequence>
<keyword evidence="1 3" id="KW-0238">DNA-binding</keyword>
<dbReference type="CDD" id="cd00383">
    <property type="entry name" value="trans_reg_C"/>
    <property type="match status" value="1"/>
</dbReference>
<feature type="region of interest" description="Disordered" evidence="4">
    <location>
        <begin position="118"/>
        <end position="146"/>
    </location>
</feature>
<dbReference type="PROSITE" id="PS51755">
    <property type="entry name" value="OMPR_PHOB"/>
    <property type="match status" value="1"/>
</dbReference>
<reference evidence="6" key="1">
    <citation type="submission" date="2023-03" db="EMBL/GenBank/DDBJ databases">
        <title>Edaphobacter sp.</title>
        <authorList>
            <person name="Huber K.J."/>
            <person name="Papendorf J."/>
            <person name="Pilke C."/>
            <person name="Bunk B."/>
            <person name="Sproeer C."/>
            <person name="Pester M."/>
        </authorList>
    </citation>
    <scope>NUCLEOTIDE SEQUENCE</scope>
    <source>
        <strain evidence="6">DSM 110680</strain>
    </source>
</reference>
<name>A0AAU7DME2_9BACT</name>
<dbReference type="InterPro" id="IPR019734">
    <property type="entry name" value="TPR_rpt"/>
</dbReference>
<dbReference type="InterPro" id="IPR001867">
    <property type="entry name" value="OmpR/PhoB-type_DNA-bd"/>
</dbReference>
<dbReference type="RefSeq" id="WP_348263678.1">
    <property type="nucleotide sequence ID" value="NZ_CP121196.1"/>
</dbReference>
<dbReference type="GO" id="GO:0003677">
    <property type="term" value="F:DNA binding"/>
    <property type="evidence" value="ECO:0007669"/>
    <property type="project" value="UniProtKB-UniRule"/>
</dbReference>
<dbReference type="PANTHER" id="PTHR44395:SF1">
    <property type="entry name" value="PROTEIN O-MANNOSYL-TRANSFERASE TMTC3"/>
    <property type="match status" value="1"/>
</dbReference>
<feature type="repeat" description="TPR" evidence="2">
    <location>
        <begin position="475"/>
        <end position="508"/>
    </location>
</feature>
<feature type="compositionally biased region" description="Low complexity" evidence="4">
    <location>
        <begin position="118"/>
        <end position="131"/>
    </location>
</feature>
<gene>
    <name evidence="6" type="ORF">P8935_03745</name>
</gene>
<dbReference type="InterPro" id="IPR016032">
    <property type="entry name" value="Sig_transdc_resp-reg_C-effctor"/>
</dbReference>
<dbReference type="GO" id="GO:0006355">
    <property type="term" value="P:regulation of DNA-templated transcription"/>
    <property type="evidence" value="ECO:0007669"/>
    <property type="project" value="InterPro"/>
</dbReference>
<dbReference type="SMART" id="SM00028">
    <property type="entry name" value="TPR"/>
    <property type="match status" value="3"/>
</dbReference>
<dbReference type="Pfam" id="PF00486">
    <property type="entry name" value="Trans_reg_C"/>
    <property type="match status" value="1"/>
</dbReference>
<dbReference type="Gene3D" id="3.40.50.10610">
    <property type="entry name" value="ABC-type transport auxiliary lipoprotein component"/>
    <property type="match status" value="1"/>
</dbReference>
<dbReference type="InterPro" id="IPR036388">
    <property type="entry name" value="WH-like_DNA-bd_sf"/>
</dbReference>
<evidence type="ECO:0000313" key="6">
    <source>
        <dbReference type="EMBL" id="XBH18453.1"/>
    </source>
</evidence>
<evidence type="ECO:0000256" key="4">
    <source>
        <dbReference type="SAM" id="MobiDB-lite"/>
    </source>
</evidence>
<dbReference type="SUPFAM" id="SSF48452">
    <property type="entry name" value="TPR-like"/>
    <property type="match status" value="2"/>
</dbReference>
<dbReference type="InterPro" id="IPR011990">
    <property type="entry name" value="TPR-like_helical_dom_sf"/>
</dbReference>
<accession>A0AAU7DME2</accession>
<dbReference type="Gene3D" id="1.25.40.10">
    <property type="entry name" value="Tetratricopeptide repeat domain"/>
    <property type="match status" value="1"/>
</dbReference>
<feature type="DNA-binding region" description="OmpR/PhoB-type" evidence="3">
    <location>
        <begin position="7"/>
        <end position="107"/>
    </location>
</feature>
<evidence type="ECO:0000256" key="3">
    <source>
        <dbReference type="PROSITE-ProRule" id="PRU01091"/>
    </source>
</evidence>
<dbReference type="PROSITE" id="PS50005">
    <property type="entry name" value="TPR"/>
    <property type="match status" value="1"/>
</dbReference>
<dbReference type="SUPFAM" id="SSF46894">
    <property type="entry name" value="C-terminal effector domain of the bipartite response regulators"/>
    <property type="match status" value="1"/>
</dbReference>
<organism evidence="6">
    <name type="scientific">Telmatobacter sp. DSM 110680</name>
    <dbReference type="NCBI Taxonomy" id="3036704"/>
    <lineage>
        <taxon>Bacteria</taxon>
        <taxon>Pseudomonadati</taxon>
        <taxon>Acidobacteriota</taxon>
        <taxon>Terriglobia</taxon>
        <taxon>Terriglobales</taxon>
        <taxon>Acidobacteriaceae</taxon>
        <taxon>Telmatobacter</taxon>
    </lineage>
</organism>
<feature type="domain" description="OmpR/PhoB-type" evidence="5">
    <location>
        <begin position="7"/>
        <end position="107"/>
    </location>
</feature>
<dbReference type="EMBL" id="CP121196">
    <property type="protein sequence ID" value="XBH18453.1"/>
    <property type="molecule type" value="Genomic_DNA"/>
</dbReference>
<dbReference type="AlphaFoldDB" id="A0AAU7DME2"/>
<proteinExistence type="predicted"/>
<dbReference type="Gene3D" id="1.10.10.10">
    <property type="entry name" value="Winged helix-like DNA-binding domain superfamily/Winged helix DNA-binding domain"/>
    <property type="match status" value="1"/>
</dbReference>
<dbReference type="SMART" id="SM00862">
    <property type="entry name" value="Trans_reg_C"/>
    <property type="match status" value="1"/>
</dbReference>
<keyword evidence="2" id="KW-0802">TPR repeat</keyword>
<evidence type="ECO:0000256" key="1">
    <source>
        <dbReference type="ARBA" id="ARBA00023125"/>
    </source>
</evidence>
<protein>
    <submittedName>
        <fullName evidence="6">Winged helix-turn-helix domain-containing protein</fullName>
    </submittedName>
</protein>
<evidence type="ECO:0000256" key="2">
    <source>
        <dbReference type="PROSITE-ProRule" id="PRU00339"/>
    </source>
</evidence>
<dbReference type="GO" id="GO:0000160">
    <property type="term" value="P:phosphorelay signal transduction system"/>
    <property type="evidence" value="ECO:0007669"/>
    <property type="project" value="InterPro"/>
</dbReference>
<dbReference type="PANTHER" id="PTHR44395">
    <property type="match status" value="1"/>
</dbReference>
<evidence type="ECO:0000259" key="5">
    <source>
        <dbReference type="PROSITE" id="PS51755"/>
    </source>
</evidence>